<proteinExistence type="predicted"/>
<dbReference type="RefSeq" id="WP_390331193.1">
    <property type="nucleotide sequence ID" value="NZ_JBHRTP010000018.1"/>
</dbReference>
<dbReference type="Gene3D" id="3.40.50.1820">
    <property type="entry name" value="alpha/beta hydrolase"/>
    <property type="match status" value="1"/>
</dbReference>
<evidence type="ECO:0000313" key="2">
    <source>
        <dbReference type="Proteomes" id="UP001595530"/>
    </source>
</evidence>
<dbReference type="SUPFAM" id="SSF53474">
    <property type="entry name" value="alpha/beta-Hydrolases"/>
    <property type="match status" value="1"/>
</dbReference>
<dbReference type="EMBL" id="JBHRTP010000018">
    <property type="protein sequence ID" value="MFC3107635.1"/>
    <property type="molecule type" value="Genomic_DNA"/>
</dbReference>
<gene>
    <name evidence="1" type="ORF">ACFOFO_06630</name>
</gene>
<protein>
    <submittedName>
        <fullName evidence="1">Alpha/beta fold hydrolase</fullName>
    </submittedName>
</protein>
<keyword evidence="2" id="KW-1185">Reference proteome</keyword>
<reference evidence="2" key="1">
    <citation type="journal article" date="2019" name="Int. J. Syst. Evol. Microbiol.">
        <title>The Global Catalogue of Microorganisms (GCM) 10K type strain sequencing project: providing services to taxonomists for standard genome sequencing and annotation.</title>
        <authorList>
            <consortium name="The Broad Institute Genomics Platform"/>
            <consortium name="The Broad Institute Genome Sequencing Center for Infectious Disease"/>
            <person name="Wu L."/>
            <person name="Ma J."/>
        </authorList>
    </citation>
    <scope>NUCLEOTIDE SEQUENCE [LARGE SCALE GENOMIC DNA]</scope>
    <source>
        <strain evidence="2">KCTC 42986</strain>
    </source>
</reference>
<name>A0ABV7F0V1_9BURK</name>
<keyword evidence="1" id="KW-0378">Hydrolase</keyword>
<accession>A0ABV7F0V1</accession>
<evidence type="ECO:0000313" key="1">
    <source>
        <dbReference type="EMBL" id="MFC3107635.1"/>
    </source>
</evidence>
<dbReference type="InterPro" id="IPR029058">
    <property type="entry name" value="AB_hydrolase_fold"/>
</dbReference>
<dbReference type="GO" id="GO:0016787">
    <property type="term" value="F:hydrolase activity"/>
    <property type="evidence" value="ECO:0007669"/>
    <property type="project" value="UniProtKB-KW"/>
</dbReference>
<dbReference type="Proteomes" id="UP001595530">
    <property type="component" value="Unassembled WGS sequence"/>
</dbReference>
<comment type="caution">
    <text evidence="1">The sequence shown here is derived from an EMBL/GenBank/DDBJ whole genome shotgun (WGS) entry which is preliminary data.</text>
</comment>
<organism evidence="1 2">
    <name type="scientific">Undibacterium arcticum</name>
    <dbReference type="NCBI Taxonomy" id="1762892"/>
    <lineage>
        <taxon>Bacteria</taxon>
        <taxon>Pseudomonadati</taxon>
        <taxon>Pseudomonadota</taxon>
        <taxon>Betaproteobacteria</taxon>
        <taxon>Burkholderiales</taxon>
        <taxon>Oxalobacteraceae</taxon>
        <taxon>Undibacterium</taxon>
    </lineage>
</organism>
<sequence>MRAAYRAITGQVALVRYATLEGIKQPVLAINGSNDIIIPKINSFILRQSLPNAQSSVYPDADHGSQYQYPGLFVDHVVLFLKE</sequence>